<gene>
    <name evidence="3" type="ORF">GCM10011584_23220</name>
</gene>
<dbReference type="EMBL" id="BMNI01000005">
    <property type="protein sequence ID" value="GGO90738.1"/>
    <property type="molecule type" value="Genomic_DNA"/>
</dbReference>
<evidence type="ECO:0000259" key="2">
    <source>
        <dbReference type="Pfam" id="PF07811"/>
    </source>
</evidence>
<sequence length="136" mass="13592">MVRRRDECGAVTAEAALVLPVLAAVTLALIWMLGLAVAQVRVTDAAREAARAVARGDPVAEATALARTAAPGAEVQVDAGGSRVRVRVVRTVRPPGDLLGHLAGARLEATAEALTEGTAGGGEAAQGSVAGLEPAP</sequence>
<dbReference type="Pfam" id="PF07811">
    <property type="entry name" value="TadE"/>
    <property type="match status" value="1"/>
</dbReference>
<comment type="caution">
    <text evidence="3">The sequence shown here is derived from an EMBL/GenBank/DDBJ whole genome shotgun (WGS) entry which is preliminary data.</text>
</comment>
<dbReference type="InterPro" id="IPR012495">
    <property type="entry name" value="TadE-like_dom"/>
</dbReference>
<keyword evidence="1" id="KW-1133">Transmembrane helix</keyword>
<dbReference type="InterPro" id="IPR049790">
    <property type="entry name" value="Rv3655c/TadE"/>
</dbReference>
<name>A0ABQ2NC18_9ACTN</name>
<protein>
    <recommendedName>
        <fullName evidence="2">TadE-like domain-containing protein</fullName>
    </recommendedName>
</protein>
<dbReference type="Proteomes" id="UP000655410">
    <property type="component" value="Unassembled WGS sequence"/>
</dbReference>
<feature type="transmembrane region" description="Helical" evidence="1">
    <location>
        <begin position="15"/>
        <end position="38"/>
    </location>
</feature>
<evidence type="ECO:0000313" key="4">
    <source>
        <dbReference type="Proteomes" id="UP000655410"/>
    </source>
</evidence>
<proteinExistence type="predicted"/>
<keyword evidence="1" id="KW-0812">Transmembrane</keyword>
<reference evidence="4" key="1">
    <citation type="journal article" date="2019" name="Int. J. Syst. Evol. Microbiol.">
        <title>The Global Catalogue of Microorganisms (GCM) 10K type strain sequencing project: providing services to taxonomists for standard genome sequencing and annotation.</title>
        <authorList>
            <consortium name="The Broad Institute Genomics Platform"/>
            <consortium name="The Broad Institute Genome Sequencing Center for Infectious Disease"/>
            <person name="Wu L."/>
            <person name="Ma J."/>
        </authorList>
    </citation>
    <scope>NUCLEOTIDE SEQUENCE [LARGE SCALE GENOMIC DNA]</scope>
    <source>
        <strain evidence="4">CGMCC 4.7371</strain>
    </source>
</reference>
<evidence type="ECO:0000313" key="3">
    <source>
        <dbReference type="EMBL" id="GGO90738.1"/>
    </source>
</evidence>
<feature type="domain" description="TadE-like" evidence="2">
    <location>
        <begin position="9"/>
        <end position="51"/>
    </location>
</feature>
<evidence type="ECO:0000256" key="1">
    <source>
        <dbReference type="SAM" id="Phobius"/>
    </source>
</evidence>
<keyword evidence="4" id="KW-1185">Reference proteome</keyword>
<keyword evidence="1" id="KW-0472">Membrane</keyword>
<accession>A0ABQ2NC18</accession>
<dbReference type="NCBIfam" id="NF041390">
    <property type="entry name" value="TadE_Rv3655c"/>
    <property type="match status" value="1"/>
</dbReference>
<organism evidence="3 4">
    <name type="scientific">Nocardioides phosphati</name>
    <dbReference type="NCBI Taxonomy" id="1867775"/>
    <lineage>
        <taxon>Bacteria</taxon>
        <taxon>Bacillati</taxon>
        <taxon>Actinomycetota</taxon>
        <taxon>Actinomycetes</taxon>
        <taxon>Propionibacteriales</taxon>
        <taxon>Nocardioidaceae</taxon>
        <taxon>Nocardioides</taxon>
    </lineage>
</organism>